<evidence type="ECO:0000313" key="2">
    <source>
        <dbReference type="Proteomes" id="UP001163846"/>
    </source>
</evidence>
<reference evidence="1" key="1">
    <citation type="submission" date="2022-08" db="EMBL/GenBank/DDBJ databases">
        <authorList>
            <consortium name="DOE Joint Genome Institute"/>
            <person name="Min B."/>
            <person name="Riley R."/>
            <person name="Sierra-Patev S."/>
            <person name="Naranjo-Ortiz M."/>
            <person name="Looney B."/>
            <person name="Konkel Z."/>
            <person name="Slot J.C."/>
            <person name="Sakamoto Y."/>
            <person name="Steenwyk J.L."/>
            <person name="Rokas A."/>
            <person name="Carro J."/>
            <person name="Camarero S."/>
            <person name="Ferreira P."/>
            <person name="Molpeceres G."/>
            <person name="Ruiz-Duenas F.J."/>
            <person name="Serrano A."/>
            <person name="Henrissat B."/>
            <person name="Drula E."/>
            <person name="Hughes K.W."/>
            <person name="Mata J.L."/>
            <person name="Ishikawa N.K."/>
            <person name="Vargas-Isla R."/>
            <person name="Ushijima S."/>
            <person name="Smith C.A."/>
            <person name="Ahrendt S."/>
            <person name="Andreopoulos W."/>
            <person name="He G."/>
            <person name="Labutti K."/>
            <person name="Lipzen A."/>
            <person name="Ng V."/>
            <person name="Sandor L."/>
            <person name="Barry K."/>
            <person name="Martinez A.T."/>
            <person name="Xiao Y."/>
            <person name="Gibbons J.G."/>
            <person name="Terashima K."/>
            <person name="Hibbett D.S."/>
            <person name="Grigoriev I.V."/>
        </authorList>
    </citation>
    <scope>NUCLEOTIDE SEQUENCE</scope>
    <source>
        <strain evidence="1">TFB9207</strain>
    </source>
</reference>
<protein>
    <submittedName>
        <fullName evidence="1">Uncharacterized protein</fullName>
    </submittedName>
</protein>
<comment type="caution">
    <text evidence="1">The sequence shown here is derived from an EMBL/GenBank/DDBJ whole genome shotgun (WGS) entry which is preliminary data.</text>
</comment>
<gene>
    <name evidence="1" type="ORF">F5878DRAFT_599612</name>
</gene>
<evidence type="ECO:0000313" key="1">
    <source>
        <dbReference type="EMBL" id="KAJ3845340.1"/>
    </source>
</evidence>
<organism evidence="1 2">
    <name type="scientific">Lentinula raphanica</name>
    <dbReference type="NCBI Taxonomy" id="153919"/>
    <lineage>
        <taxon>Eukaryota</taxon>
        <taxon>Fungi</taxon>
        <taxon>Dikarya</taxon>
        <taxon>Basidiomycota</taxon>
        <taxon>Agaricomycotina</taxon>
        <taxon>Agaricomycetes</taxon>
        <taxon>Agaricomycetidae</taxon>
        <taxon>Agaricales</taxon>
        <taxon>Marasmiineae</taxon>
        <taxon>Omphalotaceae</taxon>
        <taxon>Lentinula</taxon>
    </lineage>
</organism>
<accession>A0AA38UL37</accession>
<keyword evidence="2" id="KW-1185">Reference proteome</keyword>
<dbReference type="EMBL" id="MU805938">
    <property type="protein sequence ID" value="KAJ3845340.1"/>
    <property type="molecule type" value="Genomic_DNA"/>
</dbReference>
<dbReference type="Proteomes" id="UP001163846">
    <property type="component" value="Unassembled WGS sequence"/>
</dbReference>
<name>A0AA38UL37_9AGAR</name>
<sequence>MFTSLEDHDSQTISVYQTELPTEAVNLILKPKDIQDVRELLRRLLPLELIENILEEVEYWPRIHAERTRDIFVDSRQIYNHQLGYQSTWCYLLSPPLPPVRSDSVRPKARRVEIQIKAFHEGWRPPSCFEAIIVKPHHKRDLTWVSEALKEPVNLLLLDHPSSPAHSLFSFTHWHIAANAVGIDAPQYHSVVWTREAEKSNCTNADDSLVREGLGHELVRLLEPGDRIAILVSSEQRGWEKRVYGASIDIEYSIC</sequence>
<dbReference type="AlphaFoldDB" id="A0AA38UL37"/>
<proteinExistence type="predicted"/>